<proteinExistence type="inferred from homology"/>
<dbReference type="GO" id="GO:0005125">
    <property type="term" value="F:cytokine activity"/>
    <property type="evidence" value="ECO:0007669"/>
    <property type="project" value="UniProtKB-KW"/>
</dbReference>
<dbReference type="GO" id="GO:0006955">
    <property type="term" value="P:immune response"/>
    <property type="evidence" value="ECO:0007669"/>
    <property type="project" value="InterPro"/>
</dbReference>
<dbReference type="SUPFAM" id="SSF49842">
    <property type="entry name" value="TNF-like"/>
    <property type="match status" value="1"/>
</dbReference>
<dbReference type="Ensembl" id="ENSPNAT00000054632.1">
    <property type="protein sequence ID" value="ENSPNAP00000039030.1"/>
    <property type="gene ID" value="ENSPNAG00000033464.1"/>
</dbReference>
<evidence type="ECO:0000313" key="8">
    <source>
        <dbReference type="Ensembl" id="ENSPNAP00000039030.1"/>
    </source>
</evidence>
<reference evidence="8" key="3">
    <citation type="submission" date="2025-09" db="UniProtKB">
        <authorList>
            <consortium name="Ensembl"/>
        </authorList>
    </citation>
    <scope>IDENTIFICATION</scope>
</reference>
<protein>
    <recommendedName>
        <fullName evidence="7">THD domain-containing protein</fullName>
    </recommendedName>
</protein>
<dbReference type="Gene3D" id="2.60.120.40">
    <property type="match status" value="1"/>
</dbReference>
<dbReference type="GeneID" id="108429050"/>
<reference evidence="8 9" key="1">
    <citation type="submission" date="2020-10" db="EMBL/GenBank/DDBJ databases">
        <title>Pygocentrus nattereri (red-bellied piranha) genome, fPygNat1, primary haplotype.</title>
        <authorList>
            <person name="Myers G."/>
            <person name="Meyer A."/>
            <person name="Karagic N."/>
            <person name="Pippel M."/>
            <person name="Winkler S."/>
            <person name="Tracey A."/>
            <person name="Wood J."/>
            <person name="Formenti G."/>
            <person name="Howe K."/>
            <person name="Fedrigo O."/>
            <person name="Jarvis E.D."/>
        </authorList>
    </citation>
    <scope>NUCLEOTIDE SEQUENCE [LARGE SCALE GENOMIC DNA]</scope>
</reference>
<name>A0AAR2IHZ6_PYGNA</name>
<dbReference type="Proteomes" id="UP001501920">
    <property type="component" value="Chromosome 1"/>
</dbReference>
<comment type="similarity">
    <text evidence="2">Belongs to the tumor necrosis factor family.</text>
</comment>
<comment type="subcellular location">
    <subcellularLocation>
        <location evidence="1">Membrane</location>
    </subcellularLocation>
</comment>
<gene>
    <name evidence="8" type="primary">TNFSF14</name>
</gene>
<dbReference type="GO" id="GO:0005615">
    <property type="term" value="C:extracellular space"/>
    <property type="evidence" value="ECO:0007669"/>
    <property type="project" value="UniProtKB-KW"/>
</dbReference>
<dbReference type="SMART" id="SM00207">
    <property type="entry name" value="TNF"/>
    <property type="match status" value="1"/>
</dbReference>
<dbReference type="PROSITE" id="PS50049">
    <property type="entry name" value="THD_2"/>
    <property type="match status" value="1"/>
</dbReference>
<evidence type="ECO:0000256" key="1">
    <source>
        <dbReference type="ARBA" id="ARBA00004370"/>
    </source>
</evidence>
<keyword evidence="6" id="KW-1133">Transmembrane helix</keyword>
<dbReference type="InterPro" id="IPR008983">
    <property type="entry name" value="Tumour_necrosis_fac-like_dom"/>
</dbReference>
<feature type="region of interest" description="Disordered" evidence="5">
    <location>
        <begin position="72"/>
        <end position="108"/>
    </location>
</feature>
<dbReference type="GO" id="GO:0016020">
    <property type="term" value="C:membrane"/>
    <property type="evidence" value="ECO:0007669"/>
    <property type="project" value="UniProtKB-SubCell"/>
</dbReference>
<dbReference type="Pfam" id="PF00229">
    <property type="entry name" value="TNF"/>
    <property type="match status" value="1"/>
</dbReference>
<dbReference type="PANTHER" id="PTHR11471">
    <property type="entry name" value="TUMOR NECROSIS FACTOR FAMILY MEMBER"/>
    <property type="match status" value="1"/>
</dbReference>
<keyword evidence="6" id="KW-0812">Transmembrane</keyword>
<evidence type="ECO:0000256" key="4">
    <source>
        <dbReference type="ARBA" id="ARBA00023136"/>
    </source>
</evidence>
<evidence type="ECO:0000256" key="3">
    <source>
        <dbReference type="ARBA" id="ARBA00022514"/>
    </source>
</evidence>
<keyword evidence="4 6" id="KW-0472">Membrane</keyword>
<evidence type="ECO:0000313" key="9">
    <source>
        <dbReference type="Proteomes" id="UP001501920"/>
    </source>
</evidence>
<evidence type="ECO:0000259" key="7">
    <source>
        <dbReference type="PROSITE" id="PS50049"/>
    </source>
</evidence>
<dbReference type="AlphaFoldDB" id="A0AAR2IHZ6"/>
<feature type="transmembrane region" description="Helical" evidence="6">
    <location>
        <begin position="44"/>
        <end position="66"/>
    </location>
</feature>
<reference evidence="8" key="2">
    <citation type="submission" date="2025-08" db="UniProtKB">
        <authorList>
            <consortium name="Ensembl"/>
        </authorList>
    </citation>
    <scope>IDENTIFICATION</scope>
</reference>
<organism evidence="8 9">
    <name type="scientific">Pygocentrus nattereri</name>
    <name type="common">Red-bellied piranha</name>
    <dbReference type="NCBI Taxonomy" id="42514"/>
    <lineage>
        <taxon>Eukaryota</taxon>
        <taxon>Metazoa</taxon>
        <taxon>Chordata</taxon>
        <taxon>Craniata</taxon>
        <taxon>Vertebrata</taxon>
        <taxon>Euteleostomi</taxon>
        <taxon>Actinopterygii</taxon>
        <taxon>Neopterygii</taxon>
        <taxon>Teleostei</taxon>
        <taxon>Ostariophysi</taxon>
        <taxon>Characiformes</taxon>
        <taxon>Characoidei</taxon>
        <taxon>Pygocentrus</taxon>
    </lineage>
</organism>
<keyword evidence="3" id="KW-0202">Cytokine</keyword>
<feature type="domain" description="THD" evidence="7">
    <location>
        <begin position="113"/>
        <end position="250"/>
    </location>
</feature>
<sequence length="250" mass="28450">MASKCAEYPSVFVVDSRAGIPPLPPKPGQMQAQRRRNRMTQTMLYLLVSMALFGIVVEACFIYHLYKTKQSSELPQNEKTPNAGARKGEQVMDHPTVPPKRTRPPLFQKPLKPLAHLTAGSERPSADGVMPWREEPELHKLEYKENKLVVEKEGYYYIYSKLCFDADDISYYHTMVMTTPRYMGTSPIELLRNRYHGDHTKPLKNVGSIQNSYLGGVFHLLKGDAVYVVVKSGRVLLQTSADNYFGMFMV</sequence>
<dbReference type="InterPro" id="IPR006052">
    <property type="entry name" value="TNF_dom"/>
</dbReference>
<dbReference type="PANTHER" id="PTHR11471:SF34">
    <property type="entry name" value="TUMOR NECROSIS FACTOR LIGAND SUPERFAMILY MEMBER 14"/>
    <property type="match status" value="1"/>
</dbReference>
<evidence type="ECO:0000256" key="6">
    <source>
        <dbReference type="SAM" id="Phobius"/>
    </source>
</evidence>
<dbReference type="GeneTree" id="ENSGT01060000248544"/>
<dbReference type="GO" id="GO:0005164">
    <property type="term" value="F:tumor necrosis factor receptor binding"/>
    <property type="evidence" value="ECO:0007669"/>
    <property type="project" value="InterPro"/>
</dbReference>
<dbReference type="RefSeq" id="XP_017556013.1">
    <property type="nucleotide sequence ID" value="XM_017700524.2"/>
</dbReference>
<accession>A0AAR2IHZ6</accession>
<keyword evidence="9" id="KW-1185">Reference proteome</keyword>
<evidence type="ECO:0000256" key="2">
    <source>
        <dbReference type="ARBA" id="ARBA00008670"/>
    </source>
</evidence>
<evidence type="ECO:0000256" key="5">
    <source>
        <dbReference type="SAM" id="MobiDB-lite"/>
    </source>
</evidence>